<gene>
    <name evidence="4" type="ORF">TTHERM_00979790</name>
</gene>
<feature type="compositionally biased region" description="Polar residues" evidence="2">
    <location>
        <begin position="611"/>
        <end position="620"/>
    </location>
</feature>
<dbReference type="CDD" id="cd07521">
    <property type="entry name" value="HAD_FCP1-like"/>
    <property type="match status" value="1"/>
</dbReference>
<keyword evidence="1" id="KW-0175">Coiled coil</keyword>
<dbReference type="PANTHER" id="PTHR12210">
    <property type="entry name" value="DULLARD PROTEIN PHOSPHATASE"/>
    <property type="match status" value="1"/>
</dbReference>
<dbReference type="eggNOG" id="KOG1605">
    <property type="taxonomic scope" value="Eukaryota"/>
</dbReference>
<dbReference type="GeneID" id="7824409"/>
<organism evidence="4 5">
    <name type="scientific">Tetrahymena thermophila (strain SB210)</name>
    <dbReference type="NCBI Taxonomy" id="312017"/>
    <lineage>
        <taxon>Eukaryota</taxon>
        <taxon>Sar</taxon>
        <taxon>Alveolata</taxon>
        <taxon>Ciliophora</taxon>
        <taxon>Intramacronucleata</taxon>
        <taxon>Oligohymenophorea</taxon>
        <taxon>Hymenostomatida</taxon>
        <taxon>Tetrahymenina</taxon>
        <taxon>Tetrahymenidae</taxon>
        <taxon>Tetrahymena</taxon>
    </lineage>
</organism>
<dbReference type="AlphaFoldDB" id="Q23JH8"/>
<sequence>MKAEFQQQYLKPITLKQQGGQQNKQSRSRGICRNVDKAELKRIKTEESDVYPSSDQILLQREEYGDKNISKGKQKFMKDEVISGDQDKQHNHNNNNINENTQVQSQEDNVQAQKKIVQNQQQQQQKQYQEFWYEQSKKGKYIDQLPVINNQNQGLPQVGNFRSPQNSSNLGQYMVTNNQKLRNFSAASKEPIKTPHIKQPPTSTTSKSNKKNNFQIRDDQNSTTVNNQNQISGECNNSELVDIRSYSPSGGNIGKTILRSYTLERGNQLNEELKVDKNMLPIDEYRRNSSTIQRVLNRSQTRTPNKNHQPISLQHQNLNSELNNIQPPQIKQNQNHLQQMRNLQNSQITQQQYNNDMYNFYYNQDSKNPLNSKKNSQKNNILINTSHSGQELDQSFQQQAYDKYLLSKPSRVKQSYASANKLNRNTPLKENNLDLNNDVLNKSDNCLLSPIKFSPKEQGEQQLSYMPNIVNNYDTNRLAPVPSTTKQIAVPANFKKNGKIKLRSKENLDHDFNNTSMNEGRNIKTEGSVIDGMPMISQVHKQPYKYSLNQSLMPSSSSKKSNKLNVKETFFVKYNKLQSQRNIDQQIETLKNLSEINQYEVELDKSKLQESNKSQEINTQDTEKDKTKLGSSHFNFYEIDPTIQREESIKFPSNENLKDQAQEQQQQRIYQENIDYKTNQEFNKQISQTENTQADIQQASDKKIMSQVENISIQENSSLQTPQKYQSILELNSDKTLNSSLTETPNRSRQITTYQSANIQSNQDLIQESNNQNQNLNQNNALDTKKPLLKVKLNLETLLFIEEKIFLIFEQVQFHDNISYVHTCKDYLELITTCEQERLERLFGDKQMRKLVKKCLILERLTINLIIYLTLDGAKKDHFNYNVVNLMETISQNYIIILNLLCNQIKTQGIPQNEWIAKMEEVIQARRPSIPPQNSVLFLQNNFGKGVSLIGPVIEIYPDLKKLVNDIFKDLEKSSTQVLITNLLEFFAKKINNYELNRQLATQEEFEGPFLPPAKNDNVYTLVLDLDETLIHFVDTPVGGHFLMRPFLEMFLKEMSKIYEIVIFTVGMENYANWVIDSFDKNKYISHRLYRQHAFSKQYNYIKVRMIQFQLLPQQTQFLFFNLIQKDLSKLGRDLSRSLIVDNVADNFRLQPANGIHIKSWFSDSSDTALKELIPVLKELIKQKPADIRPTLKQLKNKYTPQRVKYFFTLPPV</sequence>
<dbReference type="RefSeq" id="XP_001016911.2">
    <property type="nucleotide sequence ID" value="XM_001016911.2"/>
</dbReference>
<dbReference type="SUPFAM" id="SSF56784">
    <property type="entry name" value="HAD-like"/>
    <property type="match status" value="1"/>
</dbReference>
<feature type="region of interest" description="Disordered" evidence="2">
    <location>
        <begin position="186"/>
        <end position="233"/>
    </location>
</feature>
<accession>Q23JH8</accession>
<dbReference type="InParanoid" id="Q23JH8"/>
<dbReference type="InterPro" id="IPR004274">
    <property type="entry name" value="FCP1_dom"/>
</dbReference>
<evidence type="ECO:0000313" key="5">
    <source>
        <dbReference type="Proteomes" id="UP000009168"/>
    </source>
</evidence>
<feature type="region of interest" description="Disordered" evidence="2">
    <location>
        <begin position="606"/>
        <end position="627"/>
    </location>
</feature>
<feature type="coiled-coil region" evidence="1">
    <location>
        <begin position="759"/>
        <end position="786"/>
    </location>
</feature>
<evidence type="ECO:0000256" key="1">
    <source>
        <dbReference type="SAM" id="Coils"/>
    </source>
</evidence>
<dbReference type="KEGG" id="tet:TTHERM_00979790"/>
<proteinExistence type="predicted"/>
<dbReference type="STRING" id="312017.Q23JH8"/>
<dbReference type="InterPro" id="IPR050365">
    <property type="entry name" value="TIM50"/>
</dbReference>
<dbReference type="Gene3D" id="3.40.50.1000">
    <property type="entry name" value="HAD superfamily/HAD-like"/>
    <property type="match status" value="1"/>
</dbReference>
<dbReference type="HOGENOM" id="CLU_271975_0_0_1"/>
<reference evidence="5" key="1">
    <citation type="journal article" date="2006" name="PLoS Biol.">
        <title>Macronuclear genome sequence of the ciliate Tetrahymena thermophila, a model eukaryote.</title>
        <authorList>
            <person name="Eisen J.A."/>
            <person name="Coyne R.S."/>
            <person name="Wu M."/>
            <person name="Wu D."/>
            <person name="Thiagarajan M."/>
            <person name="Wortman J.R."/>
            <person name="Badger J.H."/>
            <person name="Ren Q."/>
            <person name="Amedeo P."/>
            <person name="Jones K.M."/>
            <person name="Tallon L.J."/>
            <person name="Delcher A.L."/>
            <person name="Salzberg S.L."/>
            <person name="Silva J.C."/>
            <person name="Haas B.J."/>
            <person name="Majoros W.H."/>
            <person name="Farzad M."/>
            <person name="Carlton J.M."/>
            <person name="Smith R.K. Jr."/>
            <person name="Garg J."/>
            <person name="Pearlman R.E."/>
            <person name="Karrer K.M."/>
            <person name="Sun L."/>
            <person name="Manning G."/>
            <person name="Elde N.C."/>
            <person name="Turkewitz A.P."/>
            <person name="Asai D.J."/>
            <person name="Wilkes D.E."/>
            <person name="Wang Y."/>
            <person name="Cai H."/>
            <person name="Collins K."/>
            <person name="Stewart B.A."/>
            <person name="Lee S.R."/>
            <person name="Wilamowska K."/>
            <person name="Weinberg Z."/>
            <person name="Ruzzo W.L."/>
            <person name="Wloga D."/>
            <person name="Gaertig J."/>
            <person name="Frankel J."/>
            <person name="Tsao C.-C."/>
            <person name="Gorovsky M.A."/>
            <person name="Keeling P.J."/>
            <person name="Waller R.F."/>
            <person name="Patron N.J."/>
            <person name="Cherry J.M."/>
            <person name="Stover N.A."/>
            <person name="Krieger C.J."/>
            <person name="del Toro C."/>
            <person name="Ryder H.F."/>
            <person name="Williamson S.C."/>
            <person name="Barbeau R.A."/>
            <person name="Hamilton E.P."/>
            <person name="Orias E."/>
        </authorList>
    </citation>
    <scope>NUCLEOTIDE SEQUENCE [LARGE SCALE GENOMIC DNA]</scope>
    <source>
        <strain evidence="5">SB210</strain>
    </source>
</reference>
<keyword evidence="5" id="KW-1185">Reference proteome</keyword>
<dbReference type="PROSITE" id="PS50969">
    <property type="entry name" value="FCP1"/>
    <property type="match status" value="1"/>
</dbReference>
<dbReference type="SMART" id="SM00577">
    <property type="entry name" value="CPDc"/>
    <property type="match status" value="1"/>
</dbReference>
<dbReference type="InterPro" id="IPR023214">
    <property type="entry name" value="HAD_sf"/>
</dbReference>
<dbReference type="InterPro" id="IPR036412">
    <property type="entry name" value="HAD-like_sf"/>
</dbReference>
<feature type="domain" description="FCP1 homology" evidence="3">
    <location>
        <begin position="1015"/>
        <end position="1180"/>
    </location>
</feature>
<dbReference type="OrthoDB" id="445750at2759"/>
<name>Q23JH8_TETTS</name>
<evidence type="ECO:0000256" key="2">
    <source>
        <dbReference type="SAM" id="MobiDB-lite"/>
    </source>
</evidence>
<feature type="compositionally biased region" description="Low complexity" evidence="2">
    <location>
        <begin position="202"/>
        <end position="213"/>
    </location>
</feature>
<dbReference type="EMBL" id="GG662689">
    <property type="protein sequence ID" value="EAR96666.2"/>
    <property type="molecule type" value="Genomic_DNA"/>
</dbReference>
<feature type="compositionally biased region" description="Polar residues" evidence="2">
    <location>
        <begin position="221"/>
        <end position="233"/>
    </location>
</feature>
<dbReference type="FunFam" id="3.40.50.1000:FF:000184">
    <property type="entry name" value="Uncharacterized protein"/>
    <property type="match status" value="1"/>
</dbReference>
<dbReference type="Proteomes" id="UP000009168">
    <property type="component" value="Unassembled WGS sequence"/>
</dbReference>
<protein>
    <submittedName>
        <fullName evidence="4">NLI interacting factor-like phosphatase</fullName>
    </submittedName>
</protein>
<evidence type="ECO:0000259" key="3">
    <source>
        <dbReference type="PROSITE" id="PS50969"/>
    </source>
</evidence>
<dbReference type="Pfam" id="PF03031">
    <property type="entry name" value="NIF"/>
    <property type="match status" value="1"/>
</dbReference>
<evidence type="ECO:0000313" key="4">
    <source>
        <dbReference type="EMBL" id="EAR96666.2"/>
    </source>
</evidence>